<accession>A0A177DE19</accession>
<protein>
    <submittedName>
        <fullName evidence="1">Uncharacterized protein</fullName>
    </submittedName>
</protein>
<proteinExistence type="predicted"/>
<dbReference type="AlphaFoldDB" id="A0A177DE19"/>
<dbReference type="RefSeq" id="XP_018382480.1">
    <property type="nucleotide sequence ID" value="XM_018523714.1"/>
</dbReference>
<dbReference type="Proteomes" id="UP000077248">
    <property type="component" value="Unassembled WGS sequence"/>
</dbReference>
<dbReference type="EMBL" id="KV441487">
    <property type="protein sequence ID" value="OAG17059.1"/>
    <property type="molecule type" value="Genomic_DNA"/>
</dbReference>
<dbReference type="KEGG" id="aalt:CC77DRAFT_1011548"/>
<sequence>MSEHSNTTGTSTLPVSGVDGYIQDAVGRNSDAGVLECEHDFSFVPAWVHMSWKTMFFGSTNGTARRNGEDMVTILIVVDFRSAHSLLSLRTWNVGERLRPTDMMSLFACFDAPPHTIFCRYASFGKQGRTGDNDIEERRRSSLPPQNLYVNQAGFSRHRSYSAHDEIAGMFFQSVRETTYVVVGQSLVMAFC</sequence>
<evidence type="ECO:0000313" key="2">
    <source>
        <dbReference type="Proteomes" id="UP000077248"/>
    </source>
</evidence>
<gene>
    <name evidence="1" type="ORF">CC77DRAFT_1011548</name>
</gene>
<dbReference type="GeneID" id="29109308"/>
<evidence type="ECO:0000313" key="1">
    <source>
        <dbReference type="EMBL" id="OAG17059.1"/>
    </source>
</evidence>
<dbReference type="VEuPathDB" id="FungiDB:CC77DRAFT_1011548"/>
<organism evidence="1 2">
    <name type="scientific">Alternaria alternata</name>
    <name type="common">Alternaria rot fungus</name>
    <name type="synonym">Torula alternata</name>
    <dbReference type="NCBI Taxonomy" id="5599"/>
    <lineage>
        <taxon>Eukaryota</taxon>
        <taxon>Fungi</taxon>
        <taxon>Dikarya</taxon>
        <taxon>Ascomycota</taxon>
        <taxon>Pezizomycotina</taxon>
        <taxon>Dothideomycetes</taxon>
        <taxon>Pleosporomycetidae</taxon>
        <taxon>Pleosporales</taxon>
        <taxon>Pleosporineae</taxon>
        <taxon>Pleosporaceae</taxon>
        <taxon>Alternaria</taxon>
        <taxon>Alternaria sect. Alternaria</taxon>
        <taxon>Alternaria alternata complex</taxon>
    </lineage>
</organism>
<keyword evidence="2" id="KW-1185">Reference proteome</keyword>
<name>A0A177DE19_ALTAL</name>
<reference evidence="1 2" key="1">
    <citation type="submission" date="2016-05" db="EMBL/GenBank/DDBJ databases">
        <title>Comparative analysis of secretome profiles of manganese(II)-oxidizing ascomycete fungi.</title>
        <authorList>
            <consortium name="DOE Joint Genome Institute"/>
            <person name="Zeiner C.A."/>
            <person name="Purvine S.O."/>
            <person name="Zink E.M."/>
            <person name="Wu S."/>
            <person name="Pasa-Tolic L."/>
            <person name="Chaput D.L."/>
            <person name="Haridas S."/>
            <person name="Grigoriev I.V."/>
            <person name="Santelli C.M."/>
            <person name="Hansel C.M."/>
        </authorList>
    </citation>
    <scope>NUCLEOTIDE SEQUENCE [LARGE SCALE GENOMIC DNA]</scope>
    <source>
        <strain evidence="1 2">SRC1lrK2f</strain>
    </source>
</reference>